<dbReference type="Gene3D" id="3.40.50.300">
    <property type="entry name" value="P-loop containing nucleotide triphosphate hydrolases"/>
    <property type="match status" value="1"/>
</dbReference>
<dbReference type="Pfam" id="PF00005">
    <property type="entry name" value="ABC_tran"/>
    <property type="match status" value="1"/>
</dbReference>
<dbReference type="SUPFAM" id="SSF52540">
    <property type="entry name" value="P-loop containing nucleoside triphosphate hydrolases"/>
    <property type="match status" value="1"/>
</dbReference>
<accession>A0A450VQ51</accession>
<dbReference type="AlphaFoldDB" id="A0A450VQ51"/>
<dbReference type="InterPro" id="IPR027417">
    <property type="entry name" value="P-loop_NTPase"/>
</dbReference>
<keyword evidence="7 8" id="KW-0472">Membrane</keyword>
<dbReference type="SUPFAM" id="SSF90123">
    <property type="entry name" value="ABC transporter transmembrane region"/>
    <property type="match status" value="1"/>
</dbReference>
<dbReference type="PANTHER" id="PTHR43553">
    <property type="entry name" value="HEAVY METAL TRANSPORTER"/>
    <property type="match status" value="1"/>
</dbReference>
<feature type="domain" description="ABC transporter" evidence="9">
    <location>
        <begin position="334"/>
        <end position="545"/>
    </location>
</feature>
<evidence type="ECO:0000256" key="6">
    <source>
        <dbReference type="ARBA" id="ARBA00022989"/>
    </source>
</evidence>
<evidence type="ECO:0000256" key="4">
    <source>
        <dbReference type="ARBA" id="ARBA00022741"/>
    </source>
</evidence>
<dbReference type="GO" id="GO:0005524">
    <property type="term" value="F:ATP binding"/>
    <property type="evidence" value="ECO:0007669"/>
    <property type="project" value="UniProtKB-KW"/>
</dbReference>
<dbReference type="InterPro" id="IPR003593">
    <property type="entry name" value="AAA+_ATPase"/>
</dbReference>
<dbReference type="InterPro" id="IPR050095">
    <property type="entry name" value="ECF_ABC_transporter_ATP-bd"/>
</dbReference>
<name>A0A450VQ51_9GAMM</name>
<evidence type="ECO:0000256" key="2">
    <source>
        <dbReference type="ARBA" id="ARBA00022448"/>
    </source>
</evidence>
<feature type="transmembrane region" description="Helical" evidence="8">
    <location>
        <begin position="267"/>
        <end position="288"/>
    </location>
</feature>
<dbReference type="InterPro" id="IPR036640">
    <property type="entry name" value="ABC1_TM_sf"/>
</dbReference>
<dbReference type="Gene3D" id="1.20.1560.10">
    <property type="entry name" value="ABC transporter type 1, transmembrane domain"/>
    <property type="match status" value="1"/>
</dbReference>
<keyword evidence="6 8" id="KW-1133">Transmembrane helix</keyword>
<evidence type="ECO:0000259" key="9">
    <source>
        <dbReference type="PROSITE" id="PS50893"/>
    </source>
</evidence>
<feature type="transmembrane region" description="Helical" evidence="8">
    <location>
        <begin position="54"/>
        <end position="74"/>
    </location>
</feature>
<organism evidence="13">
    <name type="scientific">Candidatus Kentrum sp. FM</name>
    <dbReference type="NCBI Taxonomy" id="2126340"/>
    <lineage>
        <taxon>Bacteria</taxon>
        <taxon>Pseudomonadati</taxon>
        <taxon>Pseudomonadota</taxon>
        <taxon>Gammaproteobacteria</taxon>
        <taxon>Candidatus Kentrum</taxon>
    </lineage>
</organism>
<keyword evidence="2" id="KW-0813">Transport</keyword>
<dbReference type="EMBL" id="CAADEZ010000194">
    <property type="protein sequence ID" value="VFJ57611.1"/>
    <property type="molecule type" value="Genomic_DNA"/>
</dbReference>
<keyword evidence="3 8" id="KW-0812">Transmembrane</keyword>
<keyword evidence="4" id="KW-0547">Nucleotide-binding</keyword>
<dbReference type="PROSITE" id="PS50929">
    <property type="entry name" value="ABC_TM1F"/>
    <property type="match status" value="1"/>
</dbReference>
<evidence type="ECO:0000313" key="11">
    <source>
        <dbReference type="EMBL" id="VFJ54738.1"/>
    </source>
</evidence>
<feature type="transmembrane region" description="Helical" evidence="8">
    <location>
        <begin position="156"/>
        <end position="178"/>
    </location>
</feature>
<feature type="domain" description="ABC transmembrane type-1" evidence="10">
    <location>
        <begin position="21"/>
        <end position="282"/>
    </location>
</feature>
<dbReference type="GO" id="GO:0140359">
    <property type="term" value="F:ABC-type transporter activity"/>
    <property type="evidence" value="ECO:0007669"/>
    <property type="project" value="InterPro"/>
</dbReference>
<evidence type="ECO:0000256" key="8">
    <source>
        <dbReference type="SAM" id="Phobius"/>
    </source>
</evidence>
<dbReference type="GO" id="GO:0016887">
    <property type="term" value="F:ATP hydrolysis activity"/>
    <property type="evidence" value="ECO:0007669"/>
    <property type="project" value="InterPro"/>
</dbReference>
<dbReference type="EMBL" id="CAADFA010000143">
    <property type="protein sequence ID" value="VFJ54738.1"/>
    <property type="molecule type" value="Genomic_DNA"/>
</dbReference>
<protein>
    <submittedName>
        <fullName evidence="13">Putative ATP-binding cassette transporter</fullName>
    </submittedName>
</protein>
<gene>
    <name evidence="12" type="ORF">BECKFM1743A_GA0114220_101945</name>
    <name evidence="13" type="ORF">BECKFM1743B_GA0114221_1002713</name>
    <name evidence="11" type="ORF">BECKFM1743C_GA0114222_101436</name>
</gene>
<evidence type="ECO:0000313" key="12">
    <source>
        <dbReference type="EMBL" id="VFJ57611.1"/>
    </source>
</evidence>
<feature type="transmembrane region" description="Helical" evidence="8">
    <location>
        <begin position="21"/>
        <end position="42"/>
    </location>
</feature>
<evidence type="ECO:0000313" key="13">
    <source>
        <dbReference type="EMBL" id="VFK06907.1"/>
    </source>
</evidence>
<reference evidence="13" key="1">
    <citation type="submission" date="2019-02" db="EMBL/GenBank/DDBJ databases">
        <authorList>
            <person name="Gruber-Vodicka R. H."/>
            <person name="Seah K. B. B."/>
        </authorList>
    </citation>
    <scope>NUCLEOTIDE SEQUENCE</scope>
    <source>
        <strain evidence="12">BECK_BZ163</strain>
        <strain evidence="13">BECK_BZ164</strain>
        <strain evidence="11">BECK_BZ165</strain>
    </source>
</reference>
<evidence type="ECO:0000256" key="5">
    <source>
        <dbReference type="ARBA" id="ARBA00022840"/>
    </source>
</evidence>
<dbReference type="NCBIfam" id="TIGR01194">
    <property type="entry name" value="cyc_pep_trnsptr"/>
    <property type="match status" value="1"/>
</dbReference>
<dbReference type="InterPro" id="IPR011527">
    <property type="entry name" value="ABC1_TM_dom"/>
</dbReference>
<evidence type="ECO:0000256" key="7">
    <source>
        <dbReference type="ARBA" id="ARBA00023136"/>
    </source>
</evidence>
<dbReference type="InterPro" id="IPR005898">
    <property type="entry name" value="Cyc_pep_transpt_SyrD/YojI"/>
</dbReference>
<dbReference type="EMBL" id="CAADFL010000027">
    <property type="protein sequence ID" value="VFK06907.1"/>
    <property type="molecule type" value="Genomic_DNA"/>
</dbReference>
<evidence type="ECO:0000256" key="3">
    <source>
        <dbReference type="ARBA" id="ARBA00022692"/>
    </source>
</evidence>
<proteinExistence type="predicted"/>
<comment type="subcellular location">
    <subcellularLocation>
        <location evidence="1">Cell membrane</location>
        <topology evidence="1">Multi-pass membrane protein</topology>
    </subcellularLocation>
</comment>
<dbReference type="InterPro" id="IPR003439">
    <property type="entry name" value="ABC_transporter-like_ATP-bd"/>
</dbReference>
<dbReference type="GO" id="GO:0015833">
    <property type="term" value="P:peptide transport"/>
    <property type="evidence" value="ECO:0007669"/>
    <property type="project" value="InterPro"/>
</dbReference>
<feature type="transmembrane region" description="Helical" evidence="8">
    <location>
        <begin position="131"/>
        <end position="150"/>
    </location>
</feature>
<keyword evidence="5 13" id="KW-0067">ATP-binding</keyword>
<evidence type="ECO:0000256" key="1">
    <source>
        <dbReference type="ARBA" id="ARBA00004651"/>
    </source>
</evidence>
<dbReference type="PANTHER" id="PTHR43553:SF11">
    <property type="entry name" value="ABC TRANSPORTER ATP-BINDING_PERMEASE PROTEIN YOJI"/>
    <property type="match status" value="1"/>
</dbReference>
<evidence type="ECO:0000259" key="10">
    <source>
        <dbReference type="PROSITE" id="PS50929"/>
    </source>
</evidence>
<sequence>MDIVDLLARELQSRRIKSTDAFGVLALLTLNTIAWILILDVLNEVIHAEQANFSGLQFLGFAAGYLAFLITSLVSKKKVIDLFEDLLFNIRYRLIQHMRRMELKPFEEIGSGTFFNVMTLDLRYISDIAEVLSYLLSQAIMVLGILLYMASLSIPVFTIILMILIVGSLAFLFIQHVLTREVEITRIKEDSLFNVIEGLLFGFKELKLNRAKNEDFFQRAIKPNILDVCELRKGVGYIHGEATILAQVIWSMMLLFVVFILPDLNMVSADTFFSLVTAVLLMPFVYLLNDLNSIAFANISIDRIFRFEERLASSLVPVAPTPESVIRSQRITKLAYKDLRFNYTDEQGKTTFSIGPMDLSFASGEIIFIIGNNGSGKSTLLKLITGLYPPLSGTVTLDGEEIESGGQRGQFSSVFSDFHLFDRFYGLKNVDEQMVTALIRLMGMEHKVSYREKGFSTINLSTGQKKRLALIVAILEDKPFYVFDEWSADQSPEFREYFYKILLPDLKAKNKLVICITHDDNYYHLADRIYRLDQGKSMPFTETRD</sequence>
<feature type="transmembrane region" description="Helical" evidence="8">
    <location>
        <begin position="242"/>
        <end position="261"/>
    </location>
</feature>
<dbReference type="GO" id="GO:0043190">
    <property type="term" value="C:ATP-binding cassette (ABC) transporter complex"/>
    <property type="evidence" value="ECO:0007669"/>
    <property type="project" value="TreeGrafter"/>
</dbReference>
<dbReference type="PROSITE" id="PS50893">
    <property type="entry name" value="ABC_TRANSPORTER_2"/>
    <property type="match status" value="1"/>
</dbReference>
<dbReference type="GO" id="GO:1904680">
    <property type="term" value="F:peptide transmembrane transporter activity"/>
    <property type="evidence" value="ECO:0007669"/>
    <property type="project" value="InterPro"/>
</dbReference>
<dbReference type="SMART" id="SM00382">
    <property type="entry name" value="AAA"/>
    <property type="match status" value="1"/>
</dbReference>